<feature type="binding site" evidence="2">
    <location>
        <position position="337"/>
    </location>
    <ligand>
        <name>FAD</name>
        <dbReference type="ChEBI" id="CHEBI:57692"/>
    </ligand>
</feature>
<feature type="binding site" evidence="2">
    <location>
        <position position="328"/>
    </location>
    <ligand>
        <name>FAD</name>
        <dbReference type="ChEBI" id="CHEBI:57692"/>
    </ligand>
</feature>
<dbReference type="GO" id="GO:0004497">
    <property type="term" value="F:monooxygenase activity"/>
    <property type="evidence" value="ECO:0007669"/>
    <property type="project" value="InterPro"/>
</dbReference>
<comment type="caution">
    <text evidence="3">The sequence shown here is derived from an EMBL/GenBank/DDBJ whole genome shotgun (WGS) entry which is preliminary data.</text>
</comment>
<dbReference type="EMBL" id="QUQO01000001">
    <property type="protein sequence ID" value="RFB04270.1"/>
    <property type="molecule type" value="Genomic_DNA"/>
</dbReference>
<dbReference type="AlphaFoldDB" id="A0A371RFR5"/>
<organism evidence="3 4">
    <name type="scientific">Parvularcula marina</name>
    <dbReference type="NCBI Taxonomy" id="2292771"/>
    <lineage>
        <taxon>Bacteria</taxon>
        <taxon>Pseudomonadati</taxon>
        <taxon>Pseudomonadota</taxon>
        <taxon>Alphaproteobacteria</taxon>
        <taxon>Parvularculales</taxon>
        <taxon>Parvularculaceae</taxon>
        <taxon>Parvularcula</taxon>
    </lineage>
</organism>
<reference evidence="3 4" key="1">
    <citation type="submission" date="2018-08" db="EMBL/GenBank/DDBJ databases">
        <title>Parvularcula sp. SM1705, isolated from surface water of the South Sea China.</title>
        <authorList>
            <person name="Sun L."/>
        </authorList>
    </citation>
    <scope>NUCLEOTIDE SEQUENCE [LARGE SCALE GENOMIC DNA]</scope>
    <source>
        <strain evidence="3 4">SM1705</strain>
    </source>
</reference>
<keyword evidence="2" id="KW-0285">Flavoprotein</keyword>
<dbReference type="GO" id="GO:0000166">
    <property type="term" value="F:nucleotide binding"/>
    <property type="evidence" value="ECO:0007669"/>
    <property type="project" value="UniProtKB-KW"/>
</dbReference>
<dbReference type="InterPro" id="IPR050816">
    <property type="entry name" value="Flavin-dep_Halogenase_NPB"/>
</dbReference>
<dbReference type="PIRSF" id="PIRSF011396">
    <property type="entry name" value="Trp_halogenase"/>
    <property type="match status" value="1"/>
</dbReference>
<dbReference type="PANTHER" id="PTHR43747:SF4">
    <property type="entry name" value="FLAVIN-DEPENDENT TRYPTOPHAN HALOGENASE"/>
    <property type="match status" value="1"/>
</dbReference>
<keyword evidence="2" id="KW-0547">Nucleotide-binding</keyword>
<dbReference type="PANTHER" id="PTHR43747">
    <property type="entry name" value="FAD-BINDING PROTEIN"/>
    <property type="match status" value="1"/>
</dbReference>
<keyword evidence="4" id="KW-1185">Reference proteome</keyword>
<dbReference type="InterPro" id="IPR036188">
    <property type="entry name" value="FAD/NAD-bd_sf"/>
</dbReference>
<name>A0A371RFR5_9PROT</name>
<dbReference type="Gene3D" id="3.50.50.60">
    <property type="entry name" value="FAD/NAD(P)-binding domain"/>
    <property type="match status" value="1"/>
</dbReference>
<dbReference type="InterPro" id="IPR006905">
    <property type="entry name" value="Flavin_halogenase"/>
</dbReference>
<feature type="active site" evidence="1">
    <location>
        <position position="79"/>
    </location>
</feature>
<dbReference type="OrthoDB" id="462203at2"/>
<feature type="binding site" evidence="2">
    <location>
        <begin position="14"/>
        <end position="17"/>
    </location>
    <ligand>
        <name>FAD</name>
        <dbReference type="ChEBI" id="CHEBI:57692"/>
    </ligand>
</feature>
<evidence type="ECO:0000256" key="2">
    <source>
        <dbReference type="PIRSR" id="PIRSR011396-2"/>
    </source>
</evidence>
<sequence length="494" mass="55776">MNTSVPKRIVIAGGGTAGWVAAAALSTQLGKLAKITLVESSDIGTVGVGEATIPTITTFHHLLGIDEQAFMKATRATFKLGISFENWGAVGDSYIHSFGQIGKPTWMGEFHNIWLEAQKEGLGGPLENYCFELQAAKAEKFAISEKLRLNYAYHLDAKAYASFLRKLSEKHGVTRIEGKIAKVSQNSETGNIAALLLEEGQQVEGDLFVDCTGFRGLLIEKTLGVGYQDWSEWLPTNSALAIQTEAVRDARPYTRAVAHEAGWRWQIPLQHRVGNGLVYDNRHLSDEAAQDLLMQSIEGKPLTDPLPIRYTTGMRERVWEKNCIALGLSTGFVEPLESTSIHLFMIGITRLIQLFPFGETSEAVRKRYNDMAVNELERVRDFIILHYHATEREDSEFWRQCRNMDIPDTLKERIELFCEYGHAYQAPDDLFRVDSWVQVMFGQRLRPKAHHRMGRVMDKEQIRQVMTGLDANIRTAVERMPTHQAFLDKYCPIN</sequence>
<dbReference type="InParanoid" id="A0A371RFR5"/>
<dbReference type="Pfam" id="PF04820">
    <property type="entry name" value="Trp_halogenase"/>
    <property type="match status" value="1"/>
</dbReference>
<gene>
    <name evidence="3" type="ORF">DX908_02595</name>
</gene>
<evidence type="ECO:0000256" key="1">
    <source>
        <dbReference type="PIRSR" id="PIRSR011396-1"/>
    </source>
</evidence>
<feature type="binding site" evidence="2">
    <location>
        <position position="341"/>
    </location>
    <ligand>
        <name>FAD</name>
        <dbReference type="ChEBI" id="CHEBI:57692"/>
    </ligand>
</feature>
<proteinExistence type="predicted"/>
<dbReference type="Proteomes" id="UP000264589">
    <property type="component" value="Unassembled WGS sequence"/>
</dbReference>
<keyword evidence="2" id="KW-0274">FAD</keyword>
<dbReference type="RefSeq" id="WP_116390898.1">
    <property type="nucleotide sequence ID" value="NZ_QUQO01000001.1"/>
</dbReference>
<feature type="binding site" evidence="2">
    <location>
        <position position="79"/>
    </location>
    <ligand>
        <name>7-chloro-L-tryptophan</name>
        <dbReference type="ChEBI" id="CHEBI:58713"/>
    </ligand>
</feature>
<dbReference type="SUPFAM" id="SSF51905">
    <property type="entry name" value="FAD/NAD(P)-binding domain"/>
    <property type="match status" value="1"/>
</dbReference>
<dbReference type="InterPro" id="IPR033856">
    <property type="entry name" value="Trp_halogen"/>
</dbReference>
<evidence type="ECO:0000313" key="3">
    <source>
        <dbReference type="EMBL" id="RFB04270.1"/>
    </source>
</evidence>
<accession>A0A371RFR5</accession>
<protein>
    <submittedName>
        <fullName evidence="3">Tryptophan 7-halogenase</fullName>
    </submittedName>
</protein>
<evidence type="ECO:0000313" key="4">
    <source>
        <dbReference type="Proteomes" id="UP000264589"/>
    </source>
</evidence>